<organism evidence="1 2">
    <name type="scientific">Litchfieldella qijiaojingensis</name>
    <dbReference type="NCBI Taxonomy" id="980347"/>
    <lineage>
        <taxon>Bacteria</taxon>
        <taxon>Pseudomonadati</taxon>
        <taxon>Pseudomonadota</taxon>
        <taxon>Gammaproteobacteria</taxon>
        <taxon>Oceanospirillales</taxon>
        <taxon>Halomonadaceae</taxon>
        <taxon>Litchfieldella</taxon>
    </lineage>
</organism>
<keyword evidence="2" id="KW-1185">Reference proteome</keyword>
<evidence type="ECO:0000313" key="1">
    <source>
        <dbReference type="EMBL" id="GGX96860.1"/>
    </source>
</evidence>
<accession>A0ABQ2YVP0</accession>
<comment type="caution">
    <text evidence="1">The sequence shown here is derived from an EMBL/GenBank/DDBJ whole genome shotgun (WGS) entry which is preliminary data.</text>
</comment>
<proteinExistence type="predicted"/>
<protein>
    <submittedName>
        <fullName evidence="1">Uncharacterized protein</fullName>
    </submittedName>
</protein>
<evidence type="ECO:0000313" key="2">
    <source>
        <dbReference type="Proteomes" id="UP000653056"/>
    </source>
</evidence>
<reference evidence="2" key="1">
    <citation type="journal article" date="2019" name="Int. J. Syst. Evol. Microbiol.">
        <title>The Global Catalogue of Microorganisms (GCM) 10K type strain sequencing project: providing services to taxonomists for standard genome sequencing and annotation.</title>
        <authorList>
            <consortium name="The Broad Institute Genomics Platform"/>
            <consortium name="The Broad Institute Genome Sequencing Center for Infectious Disease"/>
            <person name="Wu L."/>
            <person name="Ma J."/>
        </authorList>
    </citation>
    <scope>NUCLEOTIDE SEQUENCE [LARGE SCALE GENOMIC DNA]</scope>
    <source>
        <strain evidence="2">KCTC 22228</strain>
    </source>
</reference>
<name>A0ABQ2YVP0_9GAMM</name>
<dbReference type="Proteomes" id="UP000653056">
    <property type="component" value="Unassembled WGS sequence"/>
</dbReference>
<gene>
    <name evidence="1" type="ORF">GCM10007160_25640</name>
</gene>
<dbReference type="EMBL" id="BMXS01000012">
    <property type="protein sequence ID" value="GGX96860.1"/>
    <property type="molecule type" value="Genomic_DNA"/>
</dbReference>
<sequence length="110" mass="12782">MNHKVRNTLEHFDEYLDEANVKLYKAKTPPSPVAAYNMILSHREVTNPQVYQVRVYISSERMFYNLKWKVSIGLLYEEAKYIIRELQKVPGLVQGEGPDGLMLRLDVPDA</sequence>